<feature type="signal peptide" evidence="1">
    <location>
        <begin position="1"/>
        <end position="22"/>
    </location>
</feature>
<feature type="chain" id="PRO_5001496288" description="Porin" evidence="1">
    <location>
        <begin position="23"/>
        <end position="464"/>
    </location>
</feature>
<name>A0A017T355_9BACT</name>
<dbReference type="eggNOG" id="ENOG502Z8PC">
    <property type="taxonomic scope" value="Bacteria"/>
</dbReference>
<keyword evidence="1" id="KW-0732">Signal</keyword>
<gene>
    <name evidence="2" type="ORF">CAP_6399</name>
</gene>
<protein>
    <recommendedName>
        <fullName evidence="4">Porin</fullName>
    </recommendedName>
</protein>
<dbReference type="InterPro" id="IPR023614">
    <property type="entry name" value="Porin_dom_sf"/>
</dbReference>
<dbReference type="STRING" id="1192034.CAP_6399"/>
<reference evidence="2 3" key="1">
    <citation type="submission" date="2013-05" db="EMBL/GenBank/DDBJ databases">
        <title>Genome assembly of Chondromyces apiculatus DSM 436.</title>
        <authorList>
            <person name="Sharma G."/>
            <person name="Khatri I."/>
            <person name="Kaur C."/>
            <person name="Mayilraj S."/>
            <person name="Subramanian S."/>
        </authorList>
    </citation>
    <scope>NUCLEOTIDE SEQUENCE [LARGE SCALE GENOMIC DNA]</scope>
    <source>
        <strain evidence="2 3">DSM 436</strain>
    </source>
</reference>
<sequence length="464" mass="49919">MKRALAAALAAAALSVGTAARAQVISPPPGFPPVQPSPANKFPALSQGATIPLSEDGSRFVRIMAWSQVWLRYGELNPGSVLRGQPADSAFDFAIRRARLLVQAQASKDVMMVLHLGMNNQSAVSGGFGLGADTPKRPQLYLHDAFGQYQILENVLSVGAGLHYWGGPTRLANSTTISMMTIDVPISNWPLIDKTDQFARQLGVYVKGKIEKFDYRLAVNEPFSTPGDPGERRADYNPETRKKAVTGYFKYDFLEPEANVLPYAVGTYLGKKTVWNVGAGFYHHGDAMAYLEGGERRLADQLFLGVDTFLDLPTKSAGAFTGYLSAQYEDSGPGYVRNVGIINPSSGIAEGAAGSFNGAGNALPTMGTGVTYYGTFGWLAPWTFGRAGQLQPYAALRVSNFTALADPVIVPDLGLNWLILGHNAKITVNYRSRPVFQPAPAGSGGKPAEDTRKSEVTLQTQVYL</sequence>
<dbReference type="AlphaFoldDB" id="A0A017T355"/>
<dbReference type="OrthoDB" id="314848at2"/>
<comment type="caution">
    <text evidence="2">The sequence shown here is derived from an EMBL/GenBank/DDBJ whole genome shotgun (WGS) entry which is preliminary data.</text>
</comment>
<evidence type="ECO:0008006" key="4">
    <source>
        <dbReference type="Google" id="ProtNLM"/>
    </source>
</evidence>
<dbReference type="RefSeq" id="WP_052376251.1">
    <property type="nucleotide sequence ID" value="NZ_ASRX01000053.1"/>
</dbReference>
<dbReference type="Proteomes" id="UP000019678">
    <property type="component" value="Unassembled WGS sequence"/>
</dbReference>
<dbReference type="Gene3D" id="2.40.160.10">
    <property type="entry name" value="Porin"/>
    <property type="match status" value="1"/>
</dbReference>
<dbReference type="EMBL" id="ASRX01000053">
    <property type="protein sequence ID" value="EYF02976.1"/>
    <property type="molecule type" value="Genomic_DNA"/>
</dbReference>
<accession>A0A017T355</accession>
<evidence type="ECO:0000256" key="1">
    <source>
        <dbReference type="SAM" id="SignalP"/>
    </source>
</evidence>
<proteinExistence type="predicted"/>
<evidence type="ECO:0000313" key="3">
    <source>
        <dbReference type="Proteomes" id="UP000019678"/>
    </source>
</evidence>
<keyword evidence="3" id="KW-1185">Reference proteome</keyword>
<organism evidence="2 3">
    <name type="scientific">Chondromyces apiculatus DSM 436</name>
    <dbReference type="NCBI Taxonomy" id="1192034"/>
    <lineage>
        <taxon>Bacteria</taxon>
        <taxon>Pseudomonadati</taxon>
        <taxon>Myxococcota</taxon>
        <taxon>Polyangia</taxon>
        <taxon>Polyangiales</taxon>
        <taxon>Polyangiaceae</taxon>
        <taxon>Chondromyces</taxon>
    </lineage>
</organism>
<evidence type="ECO:0000313" key="2">
    <source>
        <dbReference type="EMBL" id="EYF02976.1"/>
    </source>
</evidence>